<accession>A0A5P9Z8B2</accession>
<dbReference type="PROSITE" id="PS51677">
    <property type="entry name" value="NODB"/>
    <property type="match status" value="1"/>
</dbReference>
<keyword evidence="1" id="KW-0479">Metal-binding</keyword>
<dbReference type="InterPro" id="IPR002509">
    <property type="entry name" value="NODB_dom"/>
</dbReference>
<protein>
    <submittedName>
        <fullName evidence="4">Polysaccharide deacetylase family protein</fullName>
    </submittedName>
</protein>
<dbReference type="PANTHER" id="PTHR10587:SF133">
    <property type="entry name" value="CHITIN DEACETYLASE 1-RELATED"/>
    <property type="match status" value="1"/>
</dbReference>
<dbReference type="GO" id="GO:0016020">
    <property type="term" value="C:membrane"/>
    <property type="evidence" value="ECO:0007669"/>
    <property type="project" value="TreeGrafter"/>
</dbReference>
<evidence type="ECO:0000313" key="5">
    <source>
        <dbReference type="Proteomes" id="UP000312512"/>
    </source>
</evidence>
<comment type="caution">
    <text evidence="4">The sequence shown here is derived from an EMBL/GenBank/DDBJ whole genome shotgun (WGS) entry which is preliminary data.</text>
</comment>
<dbReference type="AlphaFoldDB" id="A0A5C4WR42"/>
<dbReference type="OrthoDB" id="3521160at2"/>
<feature type="compositionally biased region" description="Low complexity" evidence="3">
    <location>
        <begin position="1"/>
        <end position="15"/>
    </location>
</feature>
<evidence type="ECO:0000256" key="1">
    <source>
        <dbReference type="ARBA" id="ARBA00022723"/>
    </source>
</evidence>
<evidence type="ECO:0000256" key="2">
    <source>
        <dbReference type="ARBA" id="ARBA00022801"/>
    </source>
</evidence>
<dbReference type="Pfam" id="PF01522">
    <property type="entry name" value="Polysacc_deac_1"/>
    <property type="match status" value="1"/>
</dbReference>
<name>A0A5C4WR42_9ACTN</name>
<dbReference type="InterPro" id="IPR050248">
    <property type="entry name" value="Polysacc_deacetylase_ArnD"/>
</dbReference>
<dbReference type="PANTHER" id="PTHR10587">
    <property type="entry name" value="GLYCOSYL TRANSFERASE-RELATED"/>
    <property type="match status" value="1"/>
</dbReference>
<dbReference type="GO" id="GO:0016810">
    <property type="term" value="F:hydrolase activity, acting on carbon-nitrogen (but not peptide) bonds"/>
    <property type="evidence" value="ECO:0007669"/>
    <property type="project" value="InterPro"/>
</dbReference>
<dbReference type="InterPro" id="IPR011330">
    <property type="entry name" value="Glyco_hydro/deAcase_b/a-brl"/>
</dbReference>
<feature type="region of interest" description="Disordered" evidence="3">
    <location>
        <begin position="1"/>
        <end position="34"/>
    </location>
</feature>
<dbReference type="GO" id="GO:0005975">
    <property type="term" value="P:carbohydrate metabolic process"/>
    <property type="evidence" value="ECO:0007669"/>
    <property type="project" value="InterPro"/>
</dbReference>
<dbReference type="SUPFAM" id="SSF88713">
    <property type="entry name" value="Glycoside hydrolase/deacetylase"/>
    <property type="match status" value="1"/>
</dbReference>
<sequence>MLAAATYGTAAPATGSPRPAVGVPAETPFPPSPAGAHSLEWDVTLFGPAAAVSTTATALAVLPGAPSGAFLEPVSLPGAAASASPPRPSVDCRHAKCVALTFDDGPGPYTGTLLRHLAKYHARATFFVVGLNVVTYPGVLRHTVEAGHEIGNHTWSHPDLTRRSAAGIRSQLGRTDVAVKAATGVVPRLVRPPYGAFDRVVRAQTSRPFVLWSVDTLDWRFRDSAVVARRALRSVRPGSVVLFHDIHPTTVRAIPRVLRTLSRRGYRFVTISQLYGGHPPRVVHGAAPRKRP</sequence>
<dbReference type="Proteomes" id="UP000312512">
    <property type="component" value="Unassembled WGS sequence"/>
</dbReference>
<dbReference type="GO" id="GO:0046872">
    <property type="term" value="F:metal ion binding"/>
    <property type="evidence" value="ECO:0007669"/>
    <property type="project" value="UniProtKB-KW"/>
</dbReference>
<keyword evidence="5" id="KW-1185">Reference proteome</keyword>
<evidence type="ECO:0000313" key="4">
    <source>
        <dbReference type="EMBL" id="KAB8196125.1"/>
    </source>
</evidence>
<proteinExistence type="predicted"/>
<gene>
    <name evidence="4" type="ORF">FH608_010705</name>
</gene>
<dbReference type="Gene3D" id="3.20.20.370">
    <property type="entry name" value="Glycoside hydrolase/deacetylase"/>
    <property type="match status" value="1"/>
</dbReference>
<evidence type="ECO:0000256" key="3">
    <source>
        <dbReference type="SAM" id="MobiDB-lite"/>
    </source>
</evidence>
<reference evidence="4 5" key="1">
    <citation type="submission" date="2019-10" db="EMBL/GenBank/DDBJ databases">
        <title>Nonomuraea sp. nov., isolated from Phyllanthus amarus.</title>
        <authorList>
            <person name="Klykleung N."/>
            <person name="Tanasupawat S."/>
        </authorList>
    </citation>
    <scope>NUCLEOTIDE SEQUENCE [LARGE SCALE GENOMIC DNA]</scope>
    <source>
        <strain evidence="4 5">PA1-10</strain>
    </source>
</reference>
<keyword evidence="2" id="KW-0378">Hydrolase</keyword>
<dbReference type="EMBL" id="VDLX02000003">
    <property type="protein sequence ID" value="KAB8196125.1"/>
    <property type="molecule type" value="Genomic_DNA"/>
</dbReference>
<organism evidence="4 5">
    <name type="scientific">Nonomuraea phyllanthi</name>
    <dbReference type="NCBI Taxonomy" id="2219224"/>
    <lineage>
        <taxon>Bacteria</taxon>
        <taxon>Bacillati</taxon>
        <taxon>Actinomycetota</taxon>
        <taxon>Actinomycetes</taxon>
        <taxon>Streptosporangiales</taxon>
        <taxon>Streptosporangiaceae</taxon>
        <taxon>Nonomuraea</taxon>
    </lineage>
</organism>
<accession>A0A5C4WR42</accession>